<evidence type="ECO:0000313" key="2">
    <source>
        <dbReference type="Proteomes" id="UP000316298"/>
    </source>
</evidence>
<organism evidence="1 2">
    <name type="scientific">Kribbella jejuensis</name>
    <dbReference type="NCBI Taxonomy" id="236068"/>
    <lineage>
        <taxon>Bacteria</taxon>
        <taxon>Bacillati</taxon>
        <taxon>Actinomycetota</taxon>
        <taxon>Actinomycetes</taxon>
        <taxon>Propionibacteriales</taxon>
        <taxon>Kribbellaceae</taxon>
        <taxon>Kribbella</taxon>
    </lineage>
</organism>
<dbReference type="Proteomes" id="UP000316298">
    <property type="component" value="Unassembled WGS sequence"/>
</dbReference>
<accession>A0A542ETG6</accession>
<proteinExistence type="predicted"/>
<name>A0A542ETG6_9ACTN</name>
<gene>
    <name evidence="1" type="ORF">FB475_2800</name>
</gene>
<keyword evidence="2" id="KW-1185">Reference proteome</keyword>
<comment type="caution">
    <text evidence="1">The sequence shown here is derived from an EMBL/GenBank/DDBJ whole genome shotgun (WGS) entry which is preliminary data.</text>
</comment>
<evidence type="ECO:0000313" key="1">
    <source>
        <dbReference type="EMBL" id="TQJ18653.1"/>
    </source>
</evidence>
<sequence>MNSDEKRNRDAALPGLTVQREVATVALQAQLTGTLGIDASTNCIVVRSLISTSPGTDSLVDIDVAWPPGWSVGLRGGAPALIDETGQVACRPGDEIALGGGFKDTSRMGVVSCTGQGRVFDAYRLTRT</sequence>
<dbReference type="EMBL" id="VFMM01000001">
    <property type="protein sequence ID" value="TQJ18653.1"/>
    <property type="molecule type" value="Genomic_DNA"/>
</dbReference>
<reference evidence="1 2" key="1">
    <citation type="submission" date="2019-06" db="EMBL/GenBank/DDBJ databases">
        <title>Sequencing the genomes of 1000 actinobacteria strains.</title>
        <authorList>
            <person name="Klenk H.-P."/>
        </authorList>
    </citation>
    <scope>NUCLEOTIDE SEQUENCE [LARGE SCALE GENOMIC DNA]</scope>
    <source>
        <strain evidence="1 2">DSM 17305</strain>
    </source>
</reference>
<protein>
    <submittedName>
        <fullName evidence="1">Uncharacterized protein</fullName>
    </submittedName>
</protein>
<dbReference type="AlphaFoldDB" id="A0A542ETG6"/>